<dbReference type="EMBL" id="AQFW01000005">
    <property type="protein sequence ID" value="EMZ40831.1"/>
    <property type="molecule type" value="Genomic_DNA"/>
</dbReference>
<organism evidence="1 2">
    <name type="scientific">Helicobacter bilis WiWa</name>
    <dbReference type="NCBI Taxonomy" id="1235804"/>
    <lineage>
        <taxon>Bacteria</taxon>
        <taxon>Pseudomonadati</taxon>
        <taxon>Campylobacterota</taxon>
        <taxon>Epsilonproteobacteria</taxon>
        <taxon>Campylobacterales</taxon>
        <taxon>Helicobacteraceae</taxon>
        <taxon>Helicobacter</taxon>
    </lineage>
</organism>
<reference evidence="1 2" key="1">
    <citation type="submission" date="2013-02" db="EMBL/GenBank/DDBJ databases">
        <title>The Genome Sequence of Helicobacter bilis WiWa.</title>
        <authorList>
            <consortium name="The Broad Institute Genome Sequencing Platform"/>
            <person name="Ward D."/>
            <person name="Overstreet A.-M.C."/>
            <person name="Ramer-Tait A.E."/>
            <person name="Phillips G.J."/>
            <person name="Wannemuehler M.J."/>
            <person name="Walker B."/>
            <person name="Young S.K."/>
            <person name="Zeng Q."/>
            <person name="Gargeya S."/>
            <person name="Fitzgerald M."/>
            <person name="Haas B."/>
            <person name="Abouelleil A."/>
            <person name="Alvarado L."/>
            <person name="Arachchi H.M."/>
            <person name="Berlin A.M."/>
            <person name="Chapman S.B."/>
            <person name="Dewar J."/>
            <person name="Goldberg J."/>
            <person name="Griggs A."/>
            <person name="Gujja S."/>
            <person name="Hansen M."/>
            <person name="Howarth C."/>
            <person name="Imamovic A."/>
            <person name="Larimer J."/>
            <person name="McCowan C."/>
            <person name="Murphy C."/>
            <person name="Neiman D."/>
            <person name="Pearson M."/>
            <person name="Priest M."/>
            <person name="Roberts A."/>
            <person name="Saif S."/>
            <person name="Shea T."/>
            <person name="Sisk P."/>
            <person name="Sykes S."/>
            <person name="Wortman J."/>
            <person name="Nusbaum C."/>
            <person name="Birren B."/>
        </authorList>
    </citation>
    <scope>NUCLEOTIDE SEQUENCE [LARGE SCALE GENOMIC DNA]</scope>
    <source>
        <strain evidence="1 2">WiWa</strain>
    </source>
</reference>
<evidence type="ECO:0000313" key="2">
    <source>
        <dbReference type="Proteomes" id="UP000012527"/>
    </source>
</evidence>
<gene>
    <name evidence="1" type="ORF">C826_00665</name>
</gene>
<evidence type="ECO:0000313" key="1">
    <source>
        <dbReference type="EMBL" id="EMZ40831.1"/>
    </source>
</evidence>
<dbReference type="HOGENOM" id="CLU_2806534_0_0_7"/>
<dbReference type="Proteomes" id="UP000012527">
    <property type="component" value="Unassembled WGS sequence"/>
</dbReference>
<dbReference type="Gene3D" id="3.90.1570.50">
    <property type="match status" value="1"/>
</dbReference>
<dbReference type="GeneID" id="68902195"/>
<sequence length="67" mass="7527">MNDKLKTYLRHTNAKSTIAADFTPSKRADSIYQSEAALEEEFIAKLQSQGYEYAKITNGADLDLILD</sequence>
<dbReference type="RefSeq" id="WP_004086022.1">
    <property type="nucleotide sequence ID" value="NZ_KB822514.1"/>
</dbReference>
<name>N2BKS2_9HELI</name>
<dbReference type="AlphaFoldDB" id="N2BKS2"/>
<accession>N2BKS2</accession>
<proteinExistence type="predicted"/>
<protein>
    <submittedName>
        <fullName evidence="1">Uncharacterized protein</fullName>
    </submittedName>
</protein>
<comment type="caution">
    <text evidence="1">The sequence shown here is derived from an EMBL/GenBank/DDBJ whole genome shotgun (WGS) entry which is preliminary data.</text>
</comment>
<dbReference type="PATRIC" id="fig|1235804.3.peg.735"/>